<dbReference type="EMBL" id="WUUU01000178">
    <property type="protein sequence ID" value="MXR21962.1"/>
    <property type="molecule type" value="Genomic_DNA"/>
</dbReference>
<sequence length="85" mass="8924">MYTEDFEYYRADSVDDAIALLDEHDGSELLAGAQGILTRMKTGEESPPALVDIGHLEGLSAVETDGGTLSVGALATHTELADSQA</sequence>
<dbReference type="RefSeq" id="WP_201293062.1">
    <property type="nucleotide sequence ID" value="NZ_WUUU01000178.1"/>
</dbReference>
<evidence type="ECO:0000313" key="5">
    <source>
        <dbReference type="EMBL" id="MXR21962.1"/>
    </source>
</evidence>
<dbReference type="PANTHER" id="PTHR42659">
    <property type="entry name" value="XANTHINE DEHYDROGENASE SUBUNIT C-RELATED"/>
    <property type="match status" value="1"/>
</dbReference>
<dbReference type="OrthoDB" id="19205at2157"/>
<keyword evidence="1" id="KW-0285">Flavoprotein</keyword>
<keyword evidence="2" id="KW-0274">FAD</keyword>
<dbReference type="AlphaFoldDB" id="A0A6B0SSG0"/>
<keyword evidence="6" id="KW-1185">Reference proteome</keyword>
<dbReference type="Proteomes" id="UP000471521">
    <property type="component" value="Unassembled WGS sequence"/>
</dbReference>
<evidence type="ECO:0000313" key="6">
    <source>
        <dbReference type="Proteomes" id="UP000471521"/>
    </source>
</evidence>
<evidence type="ECO:0000256" key="1">
    <source>
        <dbReference type="ARBA" id="ARBA00022630"/>
    </source>
</evidence>
<dbReference type="PROSITE" id="PS51387">
    <property type="entry name" value="FAD_PCMH"/>
    <property type="match status" value="1"/>
</dbReference>
<dbReference type="InterPro" id="IPR002346">
    <property type="entry name" value="Mopterin_DH_FAD-bd"/>
</dbReference>
<dbReference type="InterPro" id="IPR016167">
    <property type="entry name" value="FAD-bd_PCMH_sub1"/>
</dbReference>
<gene>
    <name evidence="5" type="ORF">GRX66_15655</name>
</gene>
<dbReference type="Gene3D" id="3.30.43.10">
    <property type="entry name" value="Uridine Diphospho-n-acetylenolpyruvylglucosamine Reductase, domain 2"/>
    <property type="match status" value="1"/>
</dbReference>
<feature type="domain" description="FAD-binding PCMH-type" evidence="4">
    <location>
        <begin position="1"/>
        <end position="85"/>
    </location>
</feature>
<accession>A0A6B0SSG0</accession>
<dbReference type="InterPro" id="IPR036318">
    <property type="entry name" value="FAD-bd_PCMH-like_sf"/>
</dbReference>
<evidence type="ECO:0000256" key="2">
    <source>
        <dbReference type="ARBA" id="ARBA00022827"/>
    </source>
</evidence>
<keyword evidence="3" id="KW-0560">Oxidoreductase</keyword>
<dbReference type="SUPFAM" id="SSF56176">
    <property type="entry name" value="FAD-binding/transporter-associated domain-like"/>
    <property type="match status" value="1"/>
</dbReference>
<name>A0A6B0SSG0_9EURY</name>
<evidence type="ECO:0000256" key="3">
    <source>
        <dbReference type="ARBA" id="ARBA00023002"/>
    </source>
</evidence>
<comment type="caution">
    <text evidence="5">The sequence shown here is derived from an EMBL/GenBank/DDBJ whole genome shotgun (WGS) entry which is preliminary data.</text>
</comment>
<dbReference type="Pfam" id="PF00941">
    <property type="entry name" value="FAD_binding_5"/>
    <property type="match status" value="1"/>
</dbReference>
<feature type="non-terminal residue" evidence="5">
    <location>
        <position position="85"/>
    </location>
</feature>
<dbReference type="GO" id="GO:0071949">
    <property type="term" value="F:FAD binding"/>
    <property type="evidence" value="ECO:0007669"/>
    <property type="project" value="InterPro"/>
</dbReference>
<dbReference type="InterPro" id="IPR051312">
    <property type="entry name" value="Diverse_Substr_Oxidored"/>
</dbReference>
<dbReference type="GO" id="GO:0016491">
    <property type="term" value="F:oxidoreductase activity"/>
    <property type="evidence" value="ECO:0007669"/>
    <property type="project" value="UniProtKB-KW"/>
</dbReference>
<dbReference type="PANTHER" id="PTHR42659:SF2">
    <property type="entry name" value="XANTHINE DEHYDROGENASE SUBUNIT C-RELATED"/>
    <property type="match status" value="1"/>
</dbReference>
<proteinExistence type="predicted"/>
<protein>
    <submittedName>
        <fullName evidence="5">Xanthine dehydrogenase family protein subunit M</fullName>
    </submittedName>
</protein>
<dbReference type="InterPro" id="IPR016166">
    <property type="entry name" value="FAD-bd_PCMH"/>
</dbReference>
<organism evidence="5 6">
    <name type="scientific">Halobacterium bonnevillei</name>
    <dbReference type="NCBI Taxonomy" id="2692200"/>
    <lineage>
        <taxon>Archaea</taxon>
        <taxon>Methanobacteriati</taxon>
        <taxon>Methanobacteriota</taxon>
        <taxon>Stenosarchaea group</taxon>
        <taxon>Halobacteria</taxon>
        <taxon>Halobacteriales</taxon>
        <taxon>Halobacteriaceae</taxon>
        <taxon>Halobacterium</taxon>
    </lineage>
</organism>
<reference evidence="5 6" key="1">
    <citation type="submission" date="2019-12" db="EMBL/GenBank/DDBJ databases">
        <title>Isolation and characterization of three novel carbon monoxide-oxidizing members of Halobacteria from salione crusts and soils.</title>
        <authorList>
            <person name="Myers M.R."/>
            <person name="King G.M."/>
        </authorList>
    </citation>
    <scope>NUCLEOTIDE SEQUENCE [LARGE SCALE GENOMIC DNA]</scope>
    <source>
        <strain evidence="5 6">PCN9</strain>
    </source>
</reference>
<evidence type="ECO:0000259" key="4">
    <source>
        <dbReference type="PROSITE" id="PS51387"/>
    </source>
</evidence>